<dbReference type="OrthoDB" id="10261563at2759"/>
<evidence type="ECO:0000256" key="1">
    <source>
        <dbReference type="SAM" id="MobiDB-lite"/>
    </source>
</evidence>
<evidence type="ECO:0000313" key="4">
    <source>
        <dbReference type="Proteomes" id="UP000245946"/>
    </source>
</evidence>
<feature type="compositionally biased region" description="Low complexity" evidence="1">
    <location>
        <begin position="1"/>
        <end position="23"/>
    </location>
</feature>
<dbReference type="AlphaFoldDB" id="A0A316Z3B1"/>
<dbReference type="Proteomes" id="UP000245946">
    <property type="component" value="Unassembled WGS sequence"/>
</dbReference>
<feature type="region of interest" description="Disordered" evidence="1">
    <location>
        <begin position="253"/>
        <end position="276"/>
    </location>
</feature>
<dbReference type="PANTHER" id="PTHR22306">
    <property type="entry name" value="CHROMOSOME 7 OPEN READING FRAME 50"/>
    <property type="match status" value="1"/>
</dbReference>
<accession>A0A316Z3B1</accession>
<dbReference type="PANTHER" id="PTHR22306:SF2">
    <property type="entry name" value="CHROMOSOME 7 OPEN READING FRAME 50"/>
    <property type="match status" value="1"/>
</dbReference>
<name>A0A316Z3B1_9BASI</name>
<feature type="compositionally biased region" description="Basic residues" evidence="1">
    <location>
        <begin position="24"/>
        <end position="33"/>
    </location>
</feature>
<dbReference type="RefSeq" id="XP_025596566.1">
    <property type="nucleotide sequence ID" value="XM_025745450.1"/>
</dbReference>
<keyword evidence="4" id="KW-1185">Reference proteome</keyword>
<dbReference type="GeneID" id="37272994"/>
<feature type="compositionally biased region" description="Basic residues" evidence="1">
    <location>
        <begin position="118"/>
        <end position="128"/>
    </location>
</feature>
<organism evidence="3 4">
    <name type="scientific">Tilletiopsis washingtonensis</name>
    <dbReference type="NCBI Taxonomy" id="58919"/>
    <lineage>
        <taxon>Eukaryota</taxon>
        <taxon>Fungi</taxon>
        <taxon>Dikarya</taxon>
        <taxon>Basidiomycota</taxon>
        <taxon>Ustilaginomycotina</taxon>
        <taxon>Exobasidiomycetes</taxon>
        <taxon>Entylomatales</taxon>
        <taxon>Entylomatales incertae sedis</taxon>
        <taxon>Tilletiopsis</taxon>
    </lineage>
</organism>
<reference evidence="3 4" key="1">
    <citation type="journal article" date="2018" name="Mol. Biol. Evol.">
        <title>Broad Genomic Sampling Reveals a Smut Pathogenic Ancestry of the Fungal Clade Ustilaginomycotina.</title>
        <authorList>
            <person name="Kijpornyongpan T."/>
            <person name="Mondo S.J."/>
            <person name="Barry K."/>
            <person name="Sandor L."/>
            <person name="Lee J."/>
            <person name="Lipzen A."/>
            <person name="Pangilinan J."/>
            <person name="LaButti K."/>
            <person name="Hainaut M."/>
            <person name="Henrissat B."/>
            <person name="Grigoriev I.V."/>
            <person name="Spatafora J.W."/>
            <person name="Aime M.C."/>
        </authorList>
    </citation>
    <scope>NUCLEOTIDE SEQUENCE [LARGE SCALE GENOMIC DNA]</scope>
    <source>
        <strain evidence="3 4">MCA 4186</strain>
    </source>
</reference>
<feature type="compositionally biased region" description="Low complexity" evidence="1">
    <location>
        <begin position="50"/>
        <end position="98"/>
    </location>
</feature>
<proteinExistence type="predicted"/>
<dbReference type="InterPro" id="IPR019327">
    <property type="entry name" value="WKF"/>
</dbReference>
<feature type="domain" description="WKF" evidence="2">
    <location>
        <begin position="159"/>
        <end position="187"/>
    </location>
</feature>
<feature type="region of interest" description="Disordered" evidence="1">
    <location>
        <begin position="1"/>
        <end position="150"/>
    </location>
</feature>
<gene>
    <name evidence="3" type="ORF">FA09DRAFT_362230</name>
</gene>
<evidence type="ECO:0000259" key="2">
    <source>
        <dbReference type="Pfam" id="PF10180"/>
    </source>
</evidence>
<sequence length="321" mass="32600">MSEAAHSSAADVSSAITAAQQAPARKRKRRPRTAPKAAGEAARPPPPEPVAESSAAPAEAAAPQQAAAASKPAAPQVAAIPQQTAAPSKGKAAASAADSDSDSDSDGGAAGAGGEGGKKKRKRKRTRAAKKDRALPGPSADRNPADDTTLAENVRSSLSYAYQFVHDKEAWKFAKARQLWLVRNALSLPPADAETQVPAQAPVADGNDADEEAPTASWFPDQYLPLVGRYLGTMQGAAKDRFVATLQAAVDAPAVPEPPQSTAEAPPAAAPAPAGASTSFGSIALAAESAGTASAEQAADPVAVEKRRERARTLLRAMGAA</sequence>
<dbReference type="EMBL" id="KZ819300">
    <property type="protein sequence ID" value="PWN96287.1"/>
    <property type="molecule type" value="Genomic_DNA"/>
</dbReference>
<protein>
    <recommendedName>
        <fullName evidence="2">WKF domain-containing protein</fullName>
    </recommendedName>
</protein>
<evidence type="ECO:0000313" key="3">
    <source>
        <dbReference type="EMBL" id="PWN96287.1"/>
    </source>
</evidence>
<dbReference type="Pfam" id="PF10180">
    <property type="entry name" value="WKF"/>
    <property type="match status" value="1"/>
</dbReference>